<name>A0ABW1S4M0_9PROT</name>
<dbReference type="Proteomes" id="UP001596303">
    <property type="component" value="Unassembled WGS sequence"/>
</dbReference>
<evidence type="ECO:0000313" key="2">
    <source>
        <dbReference type="EMBL" id="MFC6196610.1"/>
    </source>
</evidence>
<dbReference type="RefSeq" id="WP_377374239.1">
    <property type="nucleotide sequence ID" value="NZ_JBHSSW010000001.1"/>
</dbReference>
<reference evidence="3" key="1">
    <citation type="journal article" date="2019" name="Int. J. Syst. Evol. Microbiol.">
        <title>The Global Catalogue of Microorganisms (GCM) 10K type strain sequencing project: providing services to taxonomists for standard genome sequencing and annotation.</title>
        <authorList>
            <consortium name="The Broad Institute Genomics Platform"/>
            <consortium name="The Broad Institute Genome Sequencing Center for Infectious Disease"/>
            <person name="Wu L."/>
            <person name="Ma J."/>
        </authorList>
    </citation>
    <scope>NUCLEOTIDE SEQUENCE [LARGE SCALE GENOMIC DNA]</scope>
    <source>
        <strain evidence="3">CGMCC-1.15741</strain>
    </source>
</reference>
<comment type="caution">
    <text evidence="2">The sequence shown here is derived from an EMBL/GenBank/DDBJ whole genome shotgun (WGS) entry which is preliminary data.</text>
</comment>
<feature type="transmembrane region" description="Helical" evidence="1">
    <location>
        <begin position="101"/>
        <end position="120"/>
    </location>
</feature>
<feature type="transmembrane region" description="Helical" evidence="1">
    <location>
        <begin position="75"/>
        <end position="94"/>
    </location>
</feature>
<keyword evidence="1" id="KW-1133">Transmembrane helix</keyword>
<gene>
    <name evidence="2" type="ORF">ACFQDM_00895</name>
</gene>
<keyword evidence="1" id="KW-0812">Transmembrane</keyword>
<proteinExistence type="predicted"/>
<protein>
    <submittedName>
        <fullName evidence="2">Uncharacterized protein</fullName>
    </submittedName>
</protein>
<organism evidence="2 3">
    <name type="scientific">Ponticaulis profundi</name>
    <dbReference type="NCBI Taxonomy" id="2665222"/>
    <lineage>
        <taxon>Bacteria</taxon>
        <taxon>Pseudomonadati</taxon>
        <taxon>Pseudomonadota</taxon>
        <taxon>Alphaproteobacteria</taxon>
        <taxon>Hyphomonadales</taxon>
        <taxon>Hyphomonadaceae</taxon>
        <taxon>Ponticaulis</taxon>
    </lineage>
</organism>
<dbReference type="EMBL" id="JBHSSW010000001">
    <property type="protein sequence ID" value="MFC6196610.1"/>
    <property type="molecule type" value="Genomic_DNA"/>
</dbReference>
<keyword evidence="1" id="KW-0472">Membrane</keyword>
<keyword evidence="3" id="KW-1185">Reference proteome</keyword>
<sequence length="162" mass="17681">MANIAAARPHSETGPPDRSILQVVHGKALAMKAQHIQFLLAAIFIGLGGWCLISPHSVERLTLRPEYQHLSETSALLLGCFGAQAVLGGLVIALSTFSPRTFLIFGLVGSLPFFVFNWYFVFSARMFTDWMLIDFAGNVGILTCGLVGYVLRKRELRAGQGV</sequence>
<feature type="transmembrane region" description="Helical" evidence="1">
    <location>
        <begin position="132"/>
        <end position="151"/>
    </location>
</feature>
<evidence type="ECO:0000256" key="1">
    <source>
        <dbReference type="SAM" id="Phobius"/>
    </source>
</evidence>
<feature type="transmembrane region" description="Helical" evidence="1">
    <location>
        <begin position="36"/>
        <end position="55"/>
    </location>
</feature>
<accession>A0ABW1S4M0</accession>
<evidence type="ECO:0000313" key="3">
    <source>
        <dbReference type="Proteomes" id="UP001596303"/>
    </source>
</evidence>